<sequence length="78" mass="8632">TSRKVSDDVFITSDITTTMATTNDNESQEHSDDKAGLSSMTRQHTRNWADCPIDDSVVETSPTFQCTSTQDVADNFQV</sequence>
<evidence type="ECO:0000313" key="2">
    <source>
        <dbReference type="EMBL" id="CAF4401782.1"/>
    </source>
</evidence>
<name>A0A8S2VNL8_9BILA</name>
<evidence type="ECO:0000256" key="1">
    <source>
        <dbReference type="SAM" id="MobiDB-lite"/>
    </source>
</evidence>
<comment type="caution">
    <text evidence="2">The sequence shown here is derived from an EMBL/GenBank/DDBJ whole genome shotgun (WGS) entry which is preliminary data.</text>
</comment>
<feature type="non-terminal residue" evidence="2">
    <location>
        <position position="1"/>
    </location>
</feature>
<organism evidence="2 3">
    <name type="scientific">Rotaria magnacalcarata</name>
    <dbReference type="NCBI Taxonomy" id="392030"/>
    <lineage>
        <taxon>Eukaryota</taxon>
        <taxon>Metazoa</taxon>
        <taxon>Spiralia</taxon>
        <taxon>Gnathifera</taxon>
        <taxon>Rotifera</taxon>
        <taxon>Eurotatoria</taxon>
        <taxon>Bdelloidea</taxon>
        <taxon>Philodinida</taxon>
        <taxon>Philodinidae</taxon>
        <taxon>Rotaria</taxon>
    </lineage>
</organism>
<evidence type="ECO:0000313" key="3">
    <source>
        <dbReference type="Proteomes" id="UP000681967"/>
    </source>
</evidence>
<proteinExistence type="predicted"/>
<dbReference type="EMBL" id="CAJOBH010055964">
    <property type="protein sequence ID" value="CAF4401782.1"/>
    <property type="molecule type" value="Genomic_DNA"/>
</dbReference>
<gene>
    <name evidence="2" type="ORF">BYL167_LOCUS31581</name>
</gene>
<dbReference type="AlphaFoldDB" id="A0A8S2VNL8"/>
<accession>A0A8S2VNL8</accession>
<protein>
    <submittedName>
        <fullName evidence="2">Uncharacterized protein</fullName>
    </submittedName>
</protein>
<reference evidence="2" key="1">
    <citation type="submission" date="2021-02" db="EMBL/GenBank/DDBJ databases">
        <authorList>
            <person name="Nowell W R."/>
        </authorList>
    </citation>
    <scope>NUCLEOTIDE SEQUENCE</scope>
</reference>
<feature type="region of interest" description="Disordered" evidence="1">
    <location>
        <begin position="19"/>
        <end position="41"/>
    </location>
</feature>
<dbReference type="Proteomes" id="UP000681967">
    <property type="component" value="Unassembled WGS sequence"/>
</dbReference>